<dbReference type="Pfam" id="PF00496">
    <property type="entry name" value="SBP_bac_5"/>
    <property type="match status" value="1"/>
</dbReference>
<dbReference type="GO" id="GO:1904680">
    <property type="term" value="F:peptide transmembrane transporter activity"/>
    <property type="evidence" value="ECO:0007669"/>
    <property type="project" value="TreeGrafter"/>
</dbReference>
<accession>A0A1G8KSR7</accession>
<gene>
    <name evidence="6" type="ORF">SAMN04487993_100557</name>
</gene>
<evidence type="ECO:0000259" key="5">
    <source>
        <dbReference type="Pfam" id="PF00496"/>
    </source>
</evidence>
<dbReference type="InterPro" id="IPR030678">
    <property type="entry name" value="Peptide/Ni-bd"/>
</dbReference>
<comment type="subcellular location">
    <subcellularLocation>
        <location evidence="1">Periplasm</location>
    </subcellularLocation>
</comment>
<dbReference type="PANTHER" id="PTHR30290">
    <property type="entry name" value="PERIPLASMIC BINDING COMPONENT OF ABC TRANSPORTER"/>
    <property type="match status" value="1"/>
</dbReference>
<feature type="chain" id="PRO_5011552058" evidence="4">
    <location>
        <begin position="34"/>
        <end position="521"/>
    </location>
</feature>
<dbReference type="GO" id="GO:0015833">
    <property type="term" value="P:peptide transport"/>
    <property type="evidence" value="ECO:0007669"/>
    <property type="project" value="TreeGrafter"/>
</dbReference>
<dbReference type="Proteomes" id="UP000199093">
    <property type="component" value="Unassembled WGS sequence"/>
</dbReference>
<evidence type="ECO:0000256" key="4">
    <source>
        <dbReference type="SAM" id="SignalP"/>
    </source>
</evidence>
<evidence type="ECO:0000313" key="7">
    <source>
        <dbReference type="Proteomes" id="UP000199093"/>
    </source>
</evidence>
<organism evidence="6 7">
    <name type="scientific">Salipiger marinus</name>
    <dbReference type="NCBI Taxonomy" id="555512"/>
    <lineage>
        <taxon>Bacteria</taxon>
        <taxon>Pseudomonadati</taxon>
        <taxon>Pseudomonadota</taxon>
        <taxon>Alphaproteobacteria</taxon>
        <taxon>Rhodobacterales</taxon>
        <taxon>Roseobacteraceae</taxon>
        <taxon>Salipiger</taxon>
    </lineage>
</organism>
<feature type="domain" description="Solute-binding protein family 5" evidence="5">
    <location>
        <begin position="79"/>
        <end position="426"/>
    </location>
</feature>
<dbReference type="EMBL" id="FNEJ01000005">
    <property type="protein sequence ID" value="SDI46481.1"/>
    <property type="molecule type" value="Genomic_DNA"/>
</dbReference>
<evidence type="ECO:0000313" key="6">
    <source>
        <dbReference type="EMBL" id="SDI46481.1"/>
    </source>
</evidence>
<evidence type="ECO:0000256" key="1">
    <source>
        <dbReference type="ARBA" id="ARBA00004418"/>
    </source>
</evidence>
<dbReference type="RefSeq" id="WP_165616758.1">
    <property type="nucleotide sequence ID" value="NZ_FNEJ01000005.1"/>
</dbReference>
<dbReference type="PIRSF" id="PIRSF002741">
    <property type="entry name" value="MppA"/>
    <property type="match status" value="1"/>
</dbReference>
<dbReference type="SUPFAM" id="SSF53850">
    <property type="entry name" value="Periplasmic binding protein-like II"/>
    <property type="match status" value="1"/>
</dbReference>
<keyword evidence="3 4" id="KW-0732">Signal</keyword>
<dbReference type="AlphaFoldDB" id="A0A1G8KSR7"/>
<keyword evidence="7" id="KW-1185">Reference proteome</keyword>
<dbReference type="GO" id="GO:0030288">
    <property type="term" value="C:outer membrane-bounded periplasmic space"/>
    <property type="evidence" value="ECO:0007669"/>
    <property type="project" value="UniProtKB-ARBA"/>
</dbReference>
<dbReference type="Gene3D" id="3.90.76.10">
    <property type="entry name" value="Dipeptide-binding Protein, Domain 1"/>
    <property type="match status" value="1"/>
</dbReference>
<dbReference type="InterPro" id="IPR000914">
    <property type="entry name" value="SBP_5_dom"/>
</dbReference>
<dbReference type="STRING" id="555512.SAMN04487993_100557"/>
<comment type="similarity">
    <text evidence="2">Belongs to the bacterial solute-binding protein 5 family.</text>
</comment>
<evidence type="ECO:0000256" key="3">
    <source>
        <dbReference type="ARBA" id="ARBA00022729"/>
    </source>
</evidence>
<dbReference type="Gene3D" id="3.40.190.10">
    <property type="entry name" value="Periplasmic binding protein-like II"/>
    <property type="match status" value="1"/>
</dbReference>
<sequence length="521" mass="56043">MNQILSAVRSSFRARTVAASLLLATALPLAAIAAPEGELRIAVGADATTFHPHVNSLPVGNTVDGLVFQQLFRIDADNKVVPALATDYGWSEDGMTFTVSFETGHSFTNGRPVNAEAVAASFNQLLDPDSGSIYAGLYASLGKAEAQGEDTVVFHMAEPNGHVLMLLANSAAGIIDTEANAEMGAEYGRKPVGSGPYMVEEFIGGERFTLVPNPDYKGARPATLERVTFMAVPEDGSRMALLETGEVDIVDRVPAESIPTIDALDSASVILPDSMFSISMEMVLRGPLEDKRVREALNISIDRDGMVQGILGGLGTPSQGQVGPGTEDALRVTFEPKPYDPERAKALLAEAGFGPDSPLELRVNCPNGRYIKDSQVCQALTGQWQAIGVKATPNVLDLPSWSAAHQVPIEERSYDMSMIGRATAGIDFTVYRLFRSGVSANTTGFNNARVDSLLAEGRATTDLEEQKKIYAEIQQIVWDEMPFVFLWYQKQAIGIADTVTGFTIRPDETMLFDTVQVSVDG</sequence>
<evidence type="ECO:0000256" key="2">
    <source>
        <dbReference type="ARBA" id="ARBA00005695"/>
    </source>
</evidence>
<dbReference type="Gene3D" id="3.10.105.10">
    <property type="entry name" value="Dipeptide-binding Protein, Domain 3"/>
    <property type="match status" value="1"/>
</dbReference>
<reference evidence="6 7" key="1">
    <citation type="submission" date="2016-10" db="EMBL/GenBank/DDBJ databases">
        <authorList>
            <person name="de Groot N.N."/>
        </authorList>
    </citation>
    <scope>NUCLEOTIDE SEQUENCE [LARGE SCALE GENOMIC DNA]</scope>
    <source>
        <strain evidence="6 7">DSM 26424</strain>
    </source>
</reference>
<dbReference type="PANTHER" id="PTHR30290:SF38">
    <property type="entry name" value="D,D-DIPEPTIDE-BINDING PERIPLASMIC PROTEIN DDPA-RELATED"/>
    <property type="match status" value="1"/>
</dbReference>
<proteinExistence type="inferred from homology"/>
<name>A0A1G8KSR7_9RHOB</name>
<dbReference type="InterPro" id="IPR039424">
    <property type="entry name" value="SBP_5"/>
</dbReference>
<dbReference type="GO" id="GO:0043190">
    <property type="term" value="C:ATP-binding cassette (ABC) transporter complex"/>
    <property type="evidence" value="ECO:0007669"/>
    <property type="project" value="InterPro"/>
</dbReference>
<feature type="signal peptide" evidence="4">
    <location>
        <begin position="1"/>
        <end position="33"/>
    </location>
</feature>
<protein>
    <submittedName>
        <fullName evidence="6">Peptide/nickel transport system substrate-binding protein</fullName>
    </submittedName>
</protein>